<evidence type="ECO:0000313" key="12">
    <source>
        <dbReference type="EMBL" id="MBB3053007.1"/>
    </source>
</evidence>
<dbReference type="AlphaFoldDB" id="A0A839S8Q9"/>
<evidence type="ECO:0000256" key="5">
    <source>
        <dbReference type="ARBA" id="ARBA00022741"/>
    </source>
</evidence>
<dbReference type="EMBL" id="JACHWU010000006">
    <property type="protein sequence ID" value="MBB3053007.1"/>
    <property type="molecule type" value="Genomic_DNA"/>
</dbReference>
<dbReference type="PANTHER" id="PTHR42771:SF2">
    <property type="entry name" value="IRON(3+)-HYDROXAMATE IMPORT ATP-BINDING PROTEIN FHUC"/>
    <property type="match status" value="1"/>
</dbReference>
<organism evidence="12 13">
    <name type="scientific">Prauserella isguenensis</name>
    <dbReference type="NCBI Taxonomy" id="1470180"/>
    <lineage>
        <taxon>Bacteria</taxon>
        <taxon>Bacillati</taxon>
        <taxon>Actinomycetota</taxon>
        <taxon>Actinomycetes</taxon>
        <taxon>Pseudonocardiales</taxon>
        <taxon>Pseudonocardiaceae</taxon>
        <taxon>Prauserella</taxon>
    </lineage>
</organism>
<dbReference type="InterPro" id="IPR024029">
    <property type="entry name" value="Pyridox_Oxase_FMN-dep"/>
</dbReference>
<keyword evidence="3" id="KW-1003">Cell membrane</keyword>
<proteinExistence type="predicted"/>
<protein>
    <submittedName>
        <fullName evidence="12">Iron complex transport system ATP-binding protein</fullName>
    </submittedName>
</protein>
<evidence type="ECO:0000256" key="4">
    <source>
        <dbReference type="ARBA" id="ARBA00022496"/>
    </source>
</evidence>
<dbReference type="FunFam" id="3.40.50.300:FF:000134">
    <property type="entry name" value="Iron-enterobactin ABC transporter ATP-binding protein"/>
    <property type="match status" value="1"/>
</dbReference>
<dbReference type="InterPro" id="IPR003439">
    <property type="entry name" value="ABC_transporter-like_ATP-bd"/>
</dbReference>
<dbReference type="GO" id="GO:0005886">
    <property type="term" value="C:plasma membrane"/>
    <property type="evidence" value="ECO:0007669"/>
    <property type="project" value="UniProtKB-SubCell"/>
</dbReference>
<dbReference type="GO" id="GO:0006826">
    <property type="term" value="P:iron ion transport"/>
    <property type="evidence" value="ECO:0007669"/>
    <property type="project" value="UniProtKB-KW"/>
</dbReference>
<keyword evidence="8" id="KW-0406">Ion transport</keyword>
<dbReference type="InterPro" id="IPR027417">
    <property type="entry name" value="P-loop_NTPase"/>
</dbReference>
<evidence type="ECO:0000256" key="7">
    <source>
        <dbReference type="ARBA" id="ARBA00023004"/>
    </source>
</evidence>
<dbReference type="GO" id="GO:0016887">
    <property type="term" value="F:ATP hydrolysis activity"/>
    <property type="evidence" value="ECO:0007669"/>
    <property type="project" value="InterPro"/>
</dbReference>
<dbReference type="PANTHER" id="PTHR42771">
    <property type="entry name" value="IRON(3+)-HYDROXAMATE IMPORT ATP-BINDING PROTEIN FHUC"/>
    <property type="match status" value="1"/>
</dbReference>
<keyword evidence="2" id="KW-0813">Transport</keyword>
<evidence type="ECO:0000313" key="13">
    <source>
        <dbReference type="Proteomes" id="UP000550714"/>
    </source>
</evidence>
<keyword evidence="9" id="KW-0472">Membrane</keyword>
<keyword evidence="6 12" id="KW-0067">ATP-binding</keyword>
<feature type="region of interest" description="Disordered" evidence="10">
    <location>
        <begin position="278"/>
        <end position="328"/>
    </location>
</feature>
<keyword evidence="13" id="KW-1185">Reference proteome</keyword>
<dbReference type="Gene3D" id="2.30.110.10">
    <property type="entry name" value="Electron Transport, Fmn-binding Protein, Chain A"/>
    <property type="match status" value="1"/>
</dbReference>
<dbReference type="Pfam" id="PF00005">
    <property type="entry name" value="ABC_tran"/>
    <property type="match status" value="1"/>
</dbReference>
<dbReference type="InterPro" id="IPR017871">
    <property type="entry name" value="ABC_transporter-like_CS"/>
</dbReference>
<keyword evidence="4" id="KW-0410">Iron transport</keyword>
<dbReference type="PROSITE" id="PS50893">
    <property type="entry name" value="ABC_TRANSPORTER_2"/>
    <property type="match status" value="1"/>
</dbReference>
<sequence>MAAHPAAGGAVDSGRSTVHTERVGLGYGDRRVVDDLSVAVPPGKITVIVGPNACGKSTLLRGMARLLRPTSGGAYLDGKSIHSLSSREVARKLGILPQSPSAPEGITVTDLVGRGRSPHQGWFGRWSDTDEQAVADAMRATGTLELAERSVDELSGGQRQRVWIAMALAQRTGVLLLDEPTTFLDLTHQIEVLDLLADLNHAEGTTIVAVLHDLNLACRYADHLVVLSEGRLVSEGAPREIVTEELVRDVFALPSRVIDDPVSESPLIVPIGRHHVIGGTSSDSTSTEAPSTGRPAAGLTADGPDVEDRAAATAPRPDRATERAESVVSSEAELREVVAEPVALIADKAAPAIDDESRRFVETAPLLMLASAGDDGRVDVSPRGDEHGSAIVLDERTVAFADRPGNRRVDSMRNILRNPRVAMLFLVPGIDHTVRINGTAAIVRDGELLDRLAVNGSRPELVVVVTVSEIFVHCGRAFSRSKLWEPDTWPEHGSLPTVGTLLKAHSAARDSFREADETTTD</sequence>
<dbReference type="InterPro" id="IPR003593">
    <property type="entry name" value="AAA+_ATPase"/>
</dbReference>
<dbReference type="SUPFAM" id="SSF52540">
    <property type="entry name" value="P-loop containing nucleoside triphosphate hydrolases"/>
    <property type="match status" value="1"/>
</dbReference>
<evidence type="ECO:0000256" key="8">
    <source>
        <dbReference type="ARBA" id="ARBA00023065"/>
    </source>
</evidence>
<name>A0A839S8Q9_9PSEU</name>
<dbReference type="InterPro" id="IPR011576">
    <property type="entry name" value="Pyridox_Oxase_N"/>
</dbReference>
<evidence type="ECO:0000256" key="6">
    <source>
        <dbReference type="ARBA" id="ARBA00022840"/>
    </source>
</evidence>
<dbReference type="CDD" id="cd03214">
    <property type="entry name" value="ABC_Iron-Siderophores_B12_Hemin"/>
    <property type="match status" value="1"/>
</dbReference>
<dbReference type="Proteomes" id="UP000550714">
    <property type="component" value="Unassembled WGS sequence"/>
</dbReference>
<dbReference type="SMART" id="SM00382">
    <property type="entry name" value="AAA"/>
    <property type="match status" value="1"/>
</dbReference>
<feature type="domain" description="ABC transporter" evidence="11">
    <location>
        <begin position="18"/>
        <end position="254"/>
    </location>
</feature>
<feature type="compositionally biased region" description="Polar residues" evidence="10">
    <location>
        <begin position="279"/>
        <end position="290"/>
    </location>
</feature>
<evidence type="ECO:0000256" key="9">
    <source>
        <dbReference type="ARBA" id="ARBA00023136"/>
    </source>
</evidence>
<dbReference type="GO" id="GO:0005524">
    <property type="term" value="F:ATP binding"/>
    <property type="evidence" value="ECO:0007669"/>
    <property type="project" value="UniProtKB-KW"/>
</dbReference>
<feature type="compositionally biased region" description="Basic and acidic residues" evidence="10">
    <location>
        <begin position="306"/>
        <end position="325"/>
    </location>
</feature>
<comment type="caution">
    <text evidence="12">The sequence shown here is derived from an EMBL/GenBank/DDBJ whole genome shotgun (WGS) entry which is preliminary data.</text>
</comment>
<keyword evidence="7" id="KW-0408">Iron</keyword>
<evidence type="ECO:0000259" key="11">
    <source>
        <dbReference type="PROSITE" id="PS50893"/>
    </source>
</evidence>
<dbReference type="InterPro" id="IPR051535">
    <property type="entry name" value="Siderophore_ABC-ATPase"/>
</dbReference>
<evidence type="ECO:0000256" key="3">
    <source>
        <dbReference type="ARBA" id="ARBA00022475"/>
    </source>
</evidence>
<reference evidence="12 13" key="1">
    <citation type="submission" date="2020-08" db="EMBL/GenBank/DDBJ databases">
        <title>Genomic Encyclopedia of Type Strains, Phase III (KMG-III): the genomes of soil and plant-associated and newly described type strains.</title>
        <authorList>
            <person name="Whitman W."/>
        </authorList>
    </citation>
    <scope>NUCLEOTIDE SEQUENCE [LARGE SCALE GENOMIC DNA]</scope>
    <source>
        <strain evidence="12 13">CECT 8577</strain>
    </source>
</reference>
<dbReference type="NCBIfam" id="TIGR04025">
    <property type="entry name" value="PPOX_FMN_DR2398"/>
    <property type="match status" value="1"/>
</dbReference>
<comment type="subcellular location">
    <subcellularLocation>
        <location evidence="1">Cell membrane</location>
        <topology evidence="1">Peripheral membrane protein</topology>
    </subcellularLocation>
</comment>
<dbReference type="SUPFAM" id="SSF50475">
    <property type="entry name" value="FMN-binding split barrel"/>
    <property type="match status" value="1"/>
</dbReference>
<evidence type="ECO:0000256" key="2">
    <source>
        <dbReference type="ARBA" id="ARBA00022448"/>
    </source>
</evidence>
<accession>A0A839S8Q9</accession>
<dbReference type="Gene3D" id="3.40.50.300">
    <property type="entry name" value="P-loop containing nucleotide triphosphate hydrolases"/>
    <property type="match status" value="1"/>
</dbReference>
<gene>
    <name evidence="12" type="ORF">FHS23_004050</name>
</gene>
<evidence type="ECO:0000256" key="1">
    <source>
        <dbReference type="ARBA" id="ARBA00004202"/>
    </source>
</evidence>
<evidence type="ECO:0000256" key="10">
    <source>
        <dbReference type="SAM" id="MobiDB-lite"/>
    </source>
</evidence>
<dbReference type="InterPro" id="IPR012349">
    <property type="entry name" value="Split_barrel_FMN-bd"/>
</dbReference>
<keyword evidence="5" id="KW-0547">Nucleotide-binding</keyword>
<dbReference type="PROSITE" id="PS00211">
    <property type="entry name" value="ABC_TRANSPORTER_1"/>
    <property type="match status" value="1"/>
</dbReference>
<dbReference type="Pfam" id="PF01243">
    <property type="entry name" value="PNPOx_N"/>
    <property type="match status" value="1"/>
</dbReference>